<dbReference type="EC" id="3.6.1.40" evidence="2"/>
<evidence type="ECO:0000313" key="3">
    <source>
        <dbReference type="Proteomes" id="UP000093807"/>
    </source>
</evidence>
<evidence type="ECO:0000259" key="1">
    <source>
        <dbReference type="Pfam" id="PF02541"/>
    </source>
</evidence>
<dbReference type="Gene3D" id="3.30.420.40">
    <property type="match status" value="1"/>
</dbReference>
<feature type="domain" description="Ppx/GppA phosphatase N-terminal" evidence="1">
    <location>
        <begin position="58"/>
        <end position="196"/>
    </location>
</feature>
<dbReference type="GO" id="GO:0008894">
    <property type="term" value="F:guanosine-5'-triphosphate,3'-diphosphate diphosphatase activity"/>
    <property type="evidence" value="ECO:0007669"/>
    <property type="project" value="UniProtKB-EC"/>
</dbReference>
<dbReference type="InterPro" id="IPR003695">
    <property type="entry name" value="Ppx_GppA_N"/>
</dbReference>
<reference evidence="2 3" key="1">
    <citation type="submission" date="2016-06" db="EMBL/GenBank/DDBJ databases">
        <title>Draft genome sequence of Flavobacterium succinicans strain DD5b.</title>
        <authorList>
            <person name="Poehlein A."/>
            <person name="Daniel R."/>
            <person name="Simeonova D.D."/>
        </authorList>
    </citation>
    <scope>NUCLEOTIDE SEQUENCE [LARGE SCALE GENOMIC DNA]</scope>
    <source>
        <strain evidence="2 3">DD5b</strain>
    </source>
</reference>
<keyword evidence="2" id="KW-0378">Hydrolase</keyword>
<accession>A0A199XQ54</accession>
<dbReference type="RefSeq" id="WP_064715633.1">
    <property type="nucleotide sequence ID" value="NZ_JMTM01000053.1"/>
</dbReference>
<evidence type="ECO:0000313" key="2">
    <source>
        <dbReference type="EMBL" id="OAZ03547.1"/>
    </source>
</evidence>
<name>A0A199XQ54_9FLAO</name>
<protein>
    <submittedName>
        <fullName evidence="2">Guanosine-5'-triphosphate,3'-diphosphate pyrophosphatase</fullName>
        <ecNumber evidence="2">3.6.1.40</ecNumber>
    </submittedName>
</protein>
<dbReference type="OrthoDB" id="915376at2"/>
<dbReference type="PANTHER" id="PTHR30005:SF0">
    <property type="entry name" value="RETROGRADE REGULATION PROTEIN 2"/>
    <property type="match status" value="1"/>
</dbReference>
<dbReference type="InterPro" id="IPR043129">
    <property type="entry name" value="ATPase_NBD"/>
</dbReference>
<dbReference type="InterPro" id="IPR050273">
    <property type="entry name" value="GppA/Ppx_hydrolase"/>
</dbReference>
<dbReference type="PATRIC" id="fig|29536.5.peg.1912"/>
<dbReference type="PANTHER" id="PTHR30005">
    <property type="entry name" value="EXOPOLYPHOSPHATASE"/>
    <property type="match status" value="1"/>
</dbReference>
<proteinExistence type="predicted"/>
<organism evidence="2 3">
    <name type="scientific">Flavobacterium succinicans</name>
    <dbReference type="NCBI Taxonomy" id="29536"/>
    <lineage>
        <taxon>Bacteria</taxon>
        <taxon>Pseudomonadati</taxon>
        <taxon>Bacteroidota</taxon>
        <taxon>Flavobacteriia</taxon>
        <taxon>Flavobacteriales</taxon>
        <taxon>Flavobacteriaceae</taxon>
        <taxon>Flavobacterium</taxon>
    </lineage>
</organism>
<gene>
    <name evidence="2" type="primary">gppA</name>
    <name evidence="2" type="ORF">FLB_18230</name>
</gene>
<dbReference type="SUPFAM" id="SSF53067">
    <property type="entry name" value="Actin-like ATPase domain"/>
    <property type="match status" value="2"/>
</dbReference>
<dbReference type="EMBL" id="JMTM01000053">
    <property type="protein sequence ID" value="OAZ03547.1"/>
    <property type="molecule type" value="Genomic_DNA"/>
</dbReference>
<dbReference type="Proteomes" id="UP000093807">
    <property type="component" value="Unassembled WGS sequence"/>
</dbReference>
<sequence length="352" mass="39544">MKEKLHFIVALLFFSFSSYAQLYGGIEIGSKGVKMTVLEVENLKKNNYDVKEFWTENIGIATGISIDGTLFKEDIERAVAVVLLNYDKMLTEYKIEDKNIFIVASSGVGLATNTSELTDKIKLLTKKNVEVISSSLEAKLLLKGCIPPKNYLNSVIVDIGGGNTKGGYAKEINSSGVFFPISADIGTVTLTELINKKCKQKTVFEFNEEMFNYLPTLRETFTKMYTNRPESQQKNNVYISGGAAWAMFTLLNGTVAEENFTPVTYDDILSIKAIAENNYQRFVLDAENNANKKKVLKTYQQKNLIAAFNLLETCLEVIPDMKNKKIFFAKQGQIAWLVSYVFDNARGVKQIY</sequence>
<dbReference type="Pfam" id="PF02541">
    <property type="entry name" value="Ppx-GppA"/>
    <property type="match status" value="1"/>
</dbReference>
<dbReference type="AlphaFoldDB" id="A0A199XQ54"/>
<keyword evidence="3" id="KW-1185">Reference proteome</keyword>
<dbReference type="Gene3D" id="3.30.420.150">
    <property type="entry name" value="Exopolyphosphatase. Domain 2"/>
    <property type="match status" value="1"/>
</dbReference>
<comment type="caution">
    <text evidence="2">The sequence shown here is derived from an EMBL/GenBank/DDBJ whole genome shotgun (WGS) entry which is preliminary data.</text>
</comment>